<name>A0AAD5R8N8_PARTN</name>
<sequence length="91" mass="10596">MAEEVIMEGDYVEEYIEEEEYKVNLQQLHEDDMAESLVALSRSGEFSHKSGREYVVENMDVRQIFPSFCPVLCMSFSLMPFSIHSWTICCT</sequence>
<organism evidence="1 2">
    <name type="scientific">Parelaphostrongylus tenuis</name>
    <name type="common">Meningeal worm</name>
    <dbReference type="NCBI Taxonomy" id="148309"/>
    <lineage>
        <taxon>Eukaryota</taxon>
        <taxon>Metazoa</taxon>
        <taxon>Ecdysozoa</taxon>
        <taxon>Nematoda</taxon>
        <taxon>Chromadorea</taxon>
        <taxon>Rhabditida</taxon>
        <taxon>Rhabditina</taxon>
        <taxon>Rhabditomorpha</taxon>
        <taxon>Strongyloidea</taxon>
        <taxon>Metastrongylidae</taxon>
        <taxon>Parelaphostrongylus</taxon>
    </lineage>
</organism>
<reference evidence="1" key="1">
    <citation type="submission" date="2021-06" db="EMBL/GenBank/DDBJ databases">
        <title>Parelaphostrongylus tenuis whole genome reference sequence.</title>
        <authorList>
            <person name="Garwood T.J."/>
            <person name="Larsen P.A."/>
            <person name="Fountain-Jones N.M."/>
            <person name="Garbe J.R."/>
            <person name="Macchietto M.G."/>
            <person name="Kania S.A."/>
            <person name="Gerhold R.W."/>
            <person name="Richards J.E."/>
            <person name="Wolf T.M."/>
        </authorList>
    </citation>
    <scope>NUCLEOTIDE SEQUENCE</scope>
    <source>
        <strain evidence="1">MNPRO001-30</strain>
        <tissue evidence="1">Meninges</tissue>
    </source>
</reference>
<keyword evidence="2" id="KW-1185">Reference proteome</keyword>
<comment type="caution">
    <text evidence="1">The sequence shown here is derived from an EMBL/GenBank/DDBJ whole genome shotgun (WGS) entry which is preliminary data.</text>
</comment>
<dbReference type="EMBL" id="JAHQIW010006994">
    <property type="protein sequence ID" value="KAJ1371521.1"/>
    <property type="molecule type" value="Genomic_DNA"/>
</dbReference>
<dbReference type="Proteomes" id="UP001196413">
    <property type="component" value="Unassembled WGS sequence"/>
</dbReference>
<dbReference type="AlphaFoldDB" id="A0AAD5R8N8"/>
<evidence type="ECO:0000313" key="1">
    <source>
        <dbReference type="EMBL" id="KAJ1371521.1"/>
    </source>
</evidence>
<accession>A0AAD5R8N8</accession>
<protein>
    <submittedName>
        <fullName evidence="1">Uncharacterized protein</fullName>
    </submittedName>
</protein>
<gene>
    <name evidence="1" type="ORF">KIN20_033486</name>
</gene>
<evidence type="ECO:0000313" key="2">
    <source>
        <dbReference type="Proteomes" id="UP001196413"/>
    </source>
</evidence>
<proteinExistence type="predicted"/>